<proteinExistence type="predicted"/>
<name>A0A6C0JV03_9ZZZZ</name>
<sequence length="432" mass="48129">MSTSTITFDAPSTNYEVYVNGVLTPVETGPNTFKVQRRGDKCEPVYPPSTYVRPKVDGFSVPNMSRVLENSRDRVGGVVENRAYVYLNRALNDLDPEALKEIVVPSRDVLILDTKLTVPLNQLKIDLDAIEELVMTGPFTGFAPTHPIFEGIELPNLVCLQLHQTARGDEHLVAKGVKRVVAYGFNYSAGLLRLLSQLNPRELNVENIWTPGPEASDIIQIREHLSTMFVEGPRLDEAIVTLSTCLRLDYTIDCRTLRVGHDSLCILGYVNPSTLRHLVIENEDPCSGDIVTVRGDSLNRFTRLKSLHVAWLTDSIDLPSLRKLSVGSTGGKGGKTSTTLFPHDGDHRLKEIHLYSLYDFKGLNPRGANVYFSGTVGETIAPEYYSLSYEYINSHTIGPDTALMEYRSPDPVFTLKKVSKAKSHKSMVRHPE</sequence>
<dbReference type="EMBL" id="MN740698">
    <property type="protein sequence ID" value="QHU08751.1"/>
    <property type="molecule type" value="Genomic_DNA"/>
</dbReference>
<protein>
    <submittedName>
        <fullName evidence="1">Uncharacterized protein</fullName>
    </submittedName>
</protein>
<organism evidence="1">
    <name type="scientific">viral metagenome</name>
    <dbReference type="NCBI Taxonomy" id="1070528"/>
    <lineage>
        <taxon>unclassified sequences</taxon>
        <taxon>metagenomes</taxon>
        <taxon>organismal metagenomes</taxon>
    </lineage>
</organism>
<evidence type="ECO:0000313" key="1">
    <source>
        <dbReference type="EMBL" id="QHU08751.1"/>
    </source>
</evidence>
<accession>A0A6C0JV03</accession>
<reference evidence="1" key="1">
    <citation type="journal article" date="2020" name="Nature">
        <title>Giant virus diversity and host interactions through global metagenomics.</title>
        <authorList>
            <person name="Schulz F."/>
            <person name="Roux S."/>
            <person name="Paez-Espino D."/>
            <person name="Jungbluth S."/>
            <person name="Walsh D.A."/>
            <person name="Denef V.J."/>
            <person name="McMahon K.D."/>
            <person name="Konstantinidis K.T."/>
            <person name="Eloe-Fadrosh E.A."/>
            <person name="Kyrpides N.C."/>
            <person name="Woyke T."/>
        </authorList>
    </citation>
    <scope>NUCLEOTIDE SEQUENCE</scope>
    <source>
        <strain evidence="1">GVMAG-S-1063924-116</strain>
    </source>
</reference>
<dbReference type="AlphaFoldDB" id="A0A6C0JV03"/>